<accession>K4CEI8</accession>
<reference evidence="2" key="2">
    <citation type="submission" date="2015-06" db="UniProtKB">
        <authorList>
            <consortium name="EnsemblPlants"/>
        </authorList>
    </citation>
    <scope>IDENTIFICATION</scope>
    <source>
        <strain evidence="2">cv. Heinz 1706</strain>
    </source>
</reference>
<organism evidence="2">
    <name type="scientific">Solanum lycopersicum</name>
    <name type="common">Tomato</name>
    <name type="synonym">Lycopersicon esculentum</name>
    <dbReference type="NCBI Taxonomy" id="4081"/>
    <lineage>
        <taxon>Eukaryota</taxon>
        <taxon>Viridiplantae</taxon>
        <taxon>Streptophyta</taxon>
        <taxon>Embryophyta</taxon>
        <taxon>Tracheophyta</taxon>
        <taxon>Spermatophyta</taxon>
        <taxon>Magnoliopsida</taxon>
        <taxon>eudicotyledons</taxon>
        <taxon>Gunneridae</taxon>
        <taxon>Pentapetalae</taxon>
        <taxon>asterids</taxon>
        <taxon>lamiids</taxon>
        <taxon>Solanales</taxon>
        <taxon>Solanaceae</taxon>
        <taxon>Solanoideae</taxon>
        <taxon>Solaneae</taxon>
        <taxon>Solanum</taxon>
        <taxon>Solanum subgen. Lycopersicon</taxon>
    </lineage>
</organism>
<dbReference type="Gramene" id="Solyc07g043280.1.1">
    <property type="protein sequence ID" value="Solyc07g043280.1.1"/>
    <property type="gene ID" value="Solyc07g043280.1"/>
</dbReference>
<evidence type="ECO:0000256" key="1">
    <source>
        <dbReference type="SAM" id="MobiDB-lite"/>
    </source>
</evidence>
<dbReference type="Proteomes" id="UP000004994">
    <property type="component" value="Chromosome 7"/>
</dbReference>
<proteinExistence type="predicted"/>
<dbReference type="HOGENOM" id="CLU_1565577_0_0_1"/>
<name>K4CEI8_SOLLC</name>
<feature type="compositionally biased region" description="Low complexity" evidence="1">
    <location>
        <begin position="114"/>
        <end position="128"/>
    </location>
</feature>
<feature type="region of interest" description="Disordered" evidence="1">
    <location>
        <begin position="110"/>
        <end position="130"/>
    </location>
</feature>
<keyword evidence="3" id="KW-1185">Reference proteome</keyword>
<dbReference type="EnsemblPlants" id="Solyc07g043280.1.1">
    <property type="protein sequence ID" value="Solyc07g043280.1.1"/>
    <property type="gene ID" value="Solyc07g043280.1"/>
</dbReference>
<dbReference type="PaxDb" id="4081-Solyc07g043280.1.1"/>
<dbReference type="AlphaFoldDB" id="K4CEI8"/>
<reference evidence="2" key="1">
    <citation type="journal article" date="2012" name="Nature">
        <title>The tomato genome sequence provides insights into fleshy fruit evolution.</title>
        <authorList>
            <consortium name="Tomato Genome Consortium"/>
        </authorList>
    </citation>
    <scope>NUCLEOTIDE SEQUENCE [LARGE SCALE GENOMIC DNA]</scope>
    <source>
        <strain evidence="2">cv. Heinz 1706</strain>
    </source>
</reference>
<evidence type="ECO:0000313" key="2">
    <source>
        <dbReference type="EnsemblPlants" id="Solyc07g043280.1.1"/>
    </source>
</evidence>
<sequence length="171" mass="19092">MKNAENLLEQIAPQGSPNPGINVKIFDAESAKCPCNPPCNILLKISRFLKKIALPIQIPLYLFEKDSPSFFFDQNILHNPLYNHQHVEAILKSEYPLASSSTPSDFQCNEQFNSTSSIEPSSTPTVVSQPVHPQHLPQSLVELALECHALIFSMDIYGVETVIMIKKTRTS</sequence>
<protein>
    <submittedName>
        <fullName evidence="2">Uncharacterized protein</fullName>
    </submittedName>
</protein>
<dbReference type="InParanoid" id="K4CEI8"/>
<evidence type="ECO:0000313" key="3">
    <source>
        <dbReference type="Proteomes" id="UP000004994"/>
    </source>
</evidence>